<evidence type="ECO:0000313" key="5">
    <source>
        <dbReference type="Proteomes" id="UP001204798"/>
    </source>
</evidence>
<dbReference type="Proteomes" id="UP001204798">
    <property type="component" value="Unassembled WGS sequence"/>
</dbReference>
<feature type="region of interest" description="Disordered" evidence="1">
    <location>
        <begin position="79"/>
        <end position="161"/>
    </location>
</feature>
<keyword evidence="4" id="KW-0132">Cell division</keyword>
<feature type="transmembrane region" description="Helical" evidence="2">
    <location>
        <begin position="6"/>
        <end position="27"/>
    </location>
</feature>
<evidence type="ECO:0000256" key="1">
    <source>
        <dbReference type="SAM" id="MobiDB-lite"/>
    </source>
</evidence>
<protein>
    <submittedName>
        <fullName evidence="4">Cell division septation protein DedD</fullName>
    </submittedName>
</protein>
<keyword evidence="4" id="KW-0131">Cell cycle</keyword>
<keyword evidence="2" id="KW-0812">Transmembrane</keyword>
<dbReference type="InterPro" id="IPR007730">
    <property type="entry name" value="SPOR-like_dom"/>
</dbReference>
<dbReference type="PROSITE" id="PS51724">
    <property type="entry name" value="SPOR"/>
    <property type="match status" value="1"/>
</dbReference>
<reference evidence="4 5" key="1">
    <citation type="submission" date="2022-08" db="EMBL/GenBank/DDBJ databases">
        <title>Bacterial and archaeal communities from various locations to study Microbial Dark Matter (Phase II).</title>
        <authorList>
            <person name="Stepanauskas R."/>
        </authorList>
    </citation>
    <scope>NUCLEOTIDE SEQUENCE [LARGE SCALE GENOMIC DNA]</scope>
    <source>
        <strain evidence="4 5">PD1</strain>
    </source>
</reference>
<organism evidence="4 5">
    <name type="scientific">Candidatus Fervidibacter sacchari</name>
    <dbReference type="NCBI Taxonomy" id="1448929"/>
    <lineage>
        <taxon>Bacteria</taxon>
        <taxon>Candidatus Fervidibacterota</taxon>
        <taxon>Candidatus Fervidibacter</taxon>
    </lineage>
</organism>
<evidence type="ECO:0000256" key="2">
    <source>
        <dbReference type="SAM" id="Phobius"/>
    </source>
</evidence>
<dbReference type="PANTHER" id="PTHR38687">
    <property type="entry name" value="CELL DIVISION PROTEIN DEDD-RELATED"/>
    <property type="match status" value="1"/>
</dbReference>
<keyword evidence="5" id="KW-1185">Reference proteome</keyword>
<keyword evidence="2" id="KW-1133">Transmembrane helix</keyword>
<dbReference type="EMBL" id="JANUCP010000002">
    <property type="protein sequence ID" value="MCS3918718.1"/>
    <property type="molecule type" value="Genomic_DNA"/>
</dbReference>
<proteinExistence type="predicted"/>
<dbReference type="Gene3D" id="3.30.70.1070">
    <property type="entry name" value="Sporulation related repeat"/>
    <property type="match status" value="1"/>
</dbReference>
<gene>
    <name evidence="4" type="ORF">M2350_001118</name>
</gene>
<evidence type="ECO:0000313" key="4">
    <source>
        <dbReference type="EMBL" id="MCS3918718.1"/>
    </source>
</evidence>
<dbReference type="InterPro" id="IPR052521">
    <property type="entry name" value="Cell_div_SPOR-domain"/>
</dbReference>
<keyword evidence="2" id="KW-0472">Membrane</keyword>
<evidence type="ECO:0000259" key="3">
    <source>
        <dbReference type="PROSITE" id="PS51724"/>
    </source>
</evidence>
<dbReference type="Pfam" id="PF05036">
    <property type="entry name" value="SPOR"/>
    <property type="match status" value="1"/>
</dbReference>
<dbReference type="SUPFAM" id="SSF110997">
    <property type="entry name" value="Sporulation related repeat"/>
    <property type="match status" value="1"/>
</dbReference>
<dbReference type="PANTHER" id="PTHR38687:SF1">
    <property type="entry name" value="CELL DIVISION PROTEIN DEDD"/>
    <property type="match status" value="1"/>
</dbReference>
<dbReference type="RefSeq" id="WP_259094747.1">
    <property type="nucleotide sequence ID" value="NZ_CP130454.1"/>
</dbReference>
<feature type="compositionally biased region" description="Pro residues" evidence="1">
    <location>
        <begin position="93"/>
        <end position="124"/>
    </location>
</feature>
<feature type="compositionally biased region" description="Pro residues" evidence="1">
    <location>
        <begin position="133"/>
        <end position="156"/>
    </location>
</feature>
<name>A0ABT2EP95_9BACT</name>
<accession>A0ABT2EP95</accession>
<comment type="caution">
    <text evidence="4">The sequence shown here is derived from an EMBL/GenBank/DDBJ whole genome shotgun (WGS) entry which is preliminary data.</text>
</comment>
<dbReference type="InterPro" id="IPR036680">
    <property type="entry name" value="SPOR-like_sf"/>
</dbReference>
<sequence length="237" mass="26446">MRGNEWKLALAFVIGAVLSFLAGMYVLGPLFVPQKPQEPAKVSEVEETTSAPSLAESIPNGVYRRDVDSVPDHTAVIIERVPRPYGSEFEPSFSPPMPEQPTPTPQPIIPTPQQPRRTQPPPTQREPEVSEPVSPPTVIQPPQPPVSKPTPPPPPAAETKRSYRVRIGVFSQEQNVKNLLESLTSQGYHPYVEEEFVGGQKRYRVYVGAFDNRESAERLKQEITEKGYPCVVEEKQE</sequence>
<dbReference type="GO" id="GO:0051301">
    <property type="term" value="P:cell division"/>
    <property type="evidence" value="ECO:0007669"/>
    <property type="project" value="UniProtKB-KW"/>
</dbReference>
<feature type="domain" description="SPOR" evidence="3">
    <location>
        <begin position="157"/>
        <end position="235"/>
    </location>
</feature>